<accession>A0A239K0Z7</accession>
<dbReference type="OrthoDB" id="8779662at2"/>
<evidence type="ECO:0000313" key="2">
    <source>
        <dbReference type="Proteomes" id="UP000198284"/>
    </source>
</evidence>
<dbReference type="EMBL" id="FZOT01000014">
    <property type="protein sequence ID" value="SNT12037.1"/>
    <property type="molecule type" value="Genomic_DNA"/>
</dbReference>
<proteinExistence type="predicted"/>
<keyword evidence="2" id="KW-1185">Reference proteome</keyword>
<evidence type="ECO:0000313" key="1">
    <source>
        <dbReference type="EMBL" id="SNT12037.1"/>
    </source>
</evidence>
<reference evidence="1 2" key="1">
    <citation type="submission" date="2017-06" db="EMBL/GenBank/DDBJ databases">
        <authorList>
            <person name="Kim H.J."/>
            <person name="Triplett B.A."/>
        </authorList>
    </citation>
    <scope>NUCLEOTIDE SEQUENCE [LARGE SCALE GENOMIC DNA]</scope>
    <source>
        <strain evidence="1 2">U15</strain>
    </source>
</reference>
<gene>
    <name evidence="1" type="ORF">SAMN06265795_11496</name>
</gene>
<dbReference type="Proteomes" id="UP000198284">
    <property type="component" value="Unassembled WGS sequence"/>
</dbReference>
<dbReference type="AlphaFoldDB" id="A0A239K0Z7"/>
<organism evidence="1 2">
    <name type="scientific">Noviherbaspirillum humi</name>
    <dbReference type="NCBI Taxonomy" id="1688639"/>
    <lineage>
        <taxon>Bacteria</taxon>
        <taxon>Pseudomonadati</taxon>
        <taxon>Pseudomonadota</taxon>
        <taxon>Betaproteobacteria</taxon>
        <taxon>Burkholderiales</taxon>
        <taxon>Oxalobacteraceae</taxon>
        <taxon>Noviherbaspirillum</taxon>
    </lineage>
</organism>
<sequence>MPSLHGILVELGMVEPLRHEEGENDDEHHTAWIASGGNFNPVPGQLYEVSFGRVPLDGEDRIVNARVRIDGIGPDRWTDLDTGQPLDSRLQQLPVHAYRQL</sequence>
<name>A0A239K0Z7_9BURK</name>
<protein>
    <submittedName>
        <fullName evidence="1">Uncharacterized protein</fullName>
    </submittedName>
</protein>
<dbReference type="RefSeq" id="WP_143131353.1">
    <property type="nucleotide sequence ID" value="NZ_FZOT01000014.1"/>
</dbReference>